<reference evidence="13" key="1">
    <citation type="submission" date="2014-03" db="EMBL/GenBank/DDBJ databases">
        <authorList>
            <person name="Casaregola S."/>
        </authorList>
    </citation>
    <scope>NUCLEOTIDE SEQUENCE [LARGE SCALE GENOMIC DNA]</scope>
    <source>
        <strain evidence="13">CLIB 918</strain>
    </source>
</reference>
<dbReference type="Gene3D" id="2.160.20.10">
    <property type="entry name" value="Single-stranded right-handed beta-helix, Pectin lyase-like"/>
    <property type="match status" value="1"/>
</dbReference>
<feature type="chain" id="PRO_5005325893" description="endo-polygalacturonase" evidence="12">
    <location>
        <begin position="19"/>
        <end position="369"/>
    </location>
</feature>
<feature type="signal peptide" evidence="12">
    <location>
        <begin position="1"/>
        <end position="18"/>
    </location>
</feature>
<evidence type="ECO:0000313" key="14">
    <source>
        <dbReference type="Proteomes" id="UP000242525"/>
    </source>
</evidence>
<dbReference type="InterPro" id="IPR000743">
    <property type="entry name" value="Glyco_hydro_28"/>
</dbReference>
<gene>
    <name evidence="13" type="ORF">BN980_GECA13s02045g</name>
</gene>
<comment type="similarity">
    <text evidence="1 11">Belongs to the glycosyl hydrolase 28 family.</text>
</comment>
<dbReference type="PANTHER" id="PTHR31884:SF13">
    <property type="entry name" value="ENDOPOLYGALACTURONASE B"/>
    <property type="match status" value="1"/>
</dbReference>
<dbReference type="PANTHER" id="PTHR31884">
    <property type="entry name" value="POLYGALACTURONASE"/>
    <property type="match status" value="1"/>
</dbReference>
<evidence type="ECO:0000256" key="7">
    <source>
        <dbReference type="ARBA" id="ARBA00023295"/>
    </source>
</evidence>
<dbReference type="AlphaFoldDB" id="A0A0J9XFE5"/>
<evidence type="ECO:0000313" key="13">
    <source>
        <dbReference type="EMBL" id="CDO56039.1"/>
    </source>
</evidence>
<dbReference type="GO" id="GO:0004650">
    <property type="term" value="F:polygalacturonase activity"/>
    <property type="evidence" value="ECO:0007669"/>
    <property type="project" value="UniProtKB-EC"/>
</dbReference>
<dbReference type="InterPro" id="IPR012334">
    <property type="entry name" value="Pectin_lyas_fold"/>
</dbReference>
<dbReference type="Proteomes" id="UP000242525">
    <property type="component" value="Unassembled WGS sequence"/>
</dbReference>
<dbReference type="EMBL" id="CCBN010000013">
    <property type="protein sequence ID" value="CDO56039.1"/>
    <property type="molecule type" value="Genomic_DNA"/>
</dbReference>
<keyword evidence="6" id="KW-1015">Disulfide bond</keyword>
<dbReference type="GO" id="GO:0005576">
    <property type="term" value="C:extracellular region"/>
    <property type="evidence" value="ECO:0007669"/>
    <property type="project" value="TreeGrafter"/>
</dbReference>
<dbReference type="EC" id="3.2.1.15" evidence="2"/>
<keyword evidence="3 12" id="KW-0732">Signal</keyword>
<evidence type="ECO:0000256" key="11">
    <source>
        <dbReference type="RuleBase" id="RU361169"/>
    </source>
</evidence>
<dbReference type="GO" id="GO:0071555">
    <property type="term" value="P:cell wall organization"/>
    <property type="evidence" value="ECO:0007669"/>
    <property type="project" value="UniProtKB-KW"/>
</dbReference>
<dbReference type="STRING" id="1173061.A0A0J9XFE5"/>
<dbReference type="InterPro" id="IPR006626">
    <property type="entry name" value="PbH1"/>
</dbReference>
<evidence type="ECO:0000256" key="1">
    <source>
        <dbReference type="ARBA" id="ARBA00008834"/>
    </source>
</evidence>
<sequence>MIFSKCALLATMAGMAAAVPINKNTCSSESVCTFTDAHSVRTGKNSCSIIILDNIEVPAGETLDLTGLNKGTTVIFSGTTSFGYKEWEGPLISMSGDSIIVKQAPGGRISGGGERWWDGQGGNGGKTKPMFFHANKLQNSHIDGLQVFNSPVHTFIIQSTDHLSLSNIFIDDRAGDRVNGGHNTDGFGIFSSTYITIDNAVVYNQDDCLAIKSGDYITFQNGYCSGGHGLSIGSVGGRDNNNVTNVLIRNSQIVDSENGVRIKSVSETTGLISGITYENISLTNISRYGIDVQQDYLNLGPTGIPTNGVNITDIKLNNIYGTVQSTGTDIYLLCGTESCSNWDWQNINVTGSTTSNECTNMPSGVPCKV</sequence>
<dbReference type="PROSITE" id="PS00502">
    <property type="entry name" value="POLYGALACTURONASE"/>
    <property type="match status" value="1"/>
</dbReference>
<keyword evidence="8" id="KW-0961">Cell wall biogenesis/degradation</keyword>
<keyword evidence="5 11" id="KW-0378">Hydrolase</keyword>
<dbReference type="OrthoDB" id="1546079at2759"/>
<name>A0A0J9XFE5_GEOCN</name>
<evidence type="ECO:0000256" key="2">
    <source>
        <dbReference type="ARBA" id="ARBA00012736"/>
    </source>
</evidence>
<accession>A0A0J9XFE5</accession>
<evidence type="ECO:0000256" key="12">
    <source>
        <dbReference type="SAM" id="SignalP"/>
    </source>
</evidence>
<comment type="catalytic activity">
    <reaction evidence="9">
        <text>(1,4-alpha-D-galacturonosyl)n+m + H2O = (1,4-alpha-D-galacturonosyl)n + (1,4-alpha-D-galacturonosyl)m.</text>
        <dbReference type="EC" id="3.2.1.15"/>
    </reaction>
</comment>
<evidence type="ECO:0000256" key="9">
    <source>
        <dbReference type="ARBA" id="ARBA00034074"/>
    </source>
</evidence>
<feature type="active site" evidence="10">
    <location>
        <position position="228"/>
    </location>
</feature>
<keyword evidence="14" id="KW-1185">Reference proteome</keyword>
<evidence type="ECO:0000256" key="3">
    <source>
        <dbReference type="ARBA" id="ARBA00022729"/>
    </source>
</evidence>
<comment type="caution">
    <text evidence="13">The sequence shown here is derived from an EMBL/GenBank/DDBJ whole genome shotgun (WGS) entry which is preliminary data.</text>
</comment>
<keyword evidence="4" id="KW-0677">Repeat</keyword>
<organism evidence="13 14">
    <name type="scientific">Geotrichum candidum</name>
    <name type="common">Oospora lactis</name>
    <name type="synonym">Dipodascus geotrichum</name>
    <dbReference type="NCBI Taxonomy" id="1173061"/>
    <lineage>
        <taxon>Eukaryota</taxon>
        <taxon>Fungi</taxon>
        <taxon>Dikarya</taxon>
        <taxon>Ascomycota</taxon>
        <taxon>Saccharomycotina</taxon>
        <taxon>Dipodascomycetes</taxon>
        <taxon>Dipodascales</taxon>
        <taxon>Dipodascaceae</taxon>
        <taxon>Geotrichum</taxon>
    </lineage>
</organism>
<evidence type="ECO:0000256" key="6">
    <source>
        <dbReference type="ARBA" id="ARBA00023157"/>
    </source>
</evidence>
<dbReference type="GO" id="GO:0045490">
    <property type="term" value="P:pectin catabolic process"/>
    <property type="evidence" value="ECO:0007669"/>
    <property type="project" value="TreeGrafter"/>
</dbReference>
<keyword evidence="7 11" id="KW-0326">Glycosidase</keyword>
<protein>
    <recommendedName>
        <fullName evidence="2">endo-polygalacturonase</fullName>
        <ecNumber evidence="2">3.2.1.15</ecNumber>
    </recommendedName>
</protein>
<dbReference type="InterPro" id="IPR050434">
    <property type="entry name" value="Glycosyl_hydrlase_28"/>
</dbReference>
<dbReference type="SMART" id="SM00710">
    <property type="entry name" value="PbH1"/>
    <property type="match status" value="4"/>
</dbReference>
<evidence type="ECO:0000256" key="10">
    <source>
        <dbReference type="PROSITE-ProRule" id="PRU10052"/>
    </source>
</evidence>
<evidence type="ECO:0000256" key="4">
    <source>
        <dbReference type="ARBA" id="ARBA00022737"/>
    </source>
</evidence>
<dbReference type="InterPro" id="IPR011050">
    <property type="entry name" value="Pectin_lyase_fold/virulence"/>
</dbReference>
<evidence type="ECO:0000256" key="8">
    <source>
        <dbReference type="ARBA" id="ARBA00023316"/>
    </source>
</evidence>
<dbReference type="SUPFAM" id="SSF51126">
    <property type="entry name" value="Pectin lyase-like"/>
    <property type="match status" value="1"/>
</dbReference>
<dbReference type="FunFam" id="2.160.20.10:FF:000002">
    <property type="entry name" value="Endopolygalacturonase D"/>
    <property type="match status" value="1"/>
</dbReference>
<proteinExistence type="inferred from homology"/>
<dbReference type="Pfam" id="PF00295">
    <property type="entry name" value="Glyco_hydro_28"/>
    <property type="match status" value="1"/>
</dbReference>
<evidence type="ECO:0000256" key="5">
    <source>
        <dbReference type="ARBA" id="ARBA00022801"/>
    </source>
</evidence>